<organism evidence="3 4">
    <name type="scientific">Polarella glacialis</name>
    <name type="common">Dinoflagellate</name>
    <dbReference type="NCBI Taxonomy" id="89957"/>
    <lineage>
        <taxon>Eukaryota</taxon>
        <taxon>Sar</taxon>
        <taxon>Alveolata</taxon>
        <taxon>Dinophyceae</taxon>
        <taxon>Suessiales</taxon>
        <taxon>Suessiaceae</taxon>
        <taxon>Polarella</taxon>
    </lineage>
</organism>
<evidence type="ECO:0000256" key="1">
    <source>
        <dbReference type="SAM" id="MobiDB-lite"/>
    </source>
</evidence>
<feature type="chain" id="PRO_5032358853" evidence="2">
    <location>
        <begin position="37"/>
        <end position="282"/>
    </location>
</feature>
<gene>
    <name evidence="3" type="ORF">PGLA1383_LOCUS41855</name>
</gene>
<feature type="region of interest" description="Disordered" evidence="1">
    <location>
        <begin position="237"/>
        <end position="258"/>
    </location>
</feature>
<protein>
    <submittedName>
        <fullName evidence="3">Uncharacterized protein</fullName>
    </submittedName>
</protein>
<evidence type="ECO:0000313" key="4">
    <source>
        <dbReference type="Proteomes" id="UP000654075"/>
    </source>
</evidence>
<keyword evidence="2" id="KW-0732">Signal</keyword>
<comment type="caution">
    <text evidence="3">The sequence shown here is derived from an EMBL/GenBank/DDBJ whole genome shotgun (WGS) entry which is preliminary data.</text>
</comment>
<feature type="signal peptide" evidence="2">
    <location>
        <begin position="1"/>
        <end position="36"/>
    </location>
</feature>
<name>A0A813GIF4_POLGL</name>
<feature type="compositionally biased region" description="Polar residues" evidence="1">
    <location>
        <begin position="150"/>
        <end position="164"/>
    </location>
</feature>
<keyword evidence="4" id="KW-1185">Reference proteome</keyword>
<feature type="compositionally biased region" description="Acidic residues" evidence="1">
    <location>
        <begin position="249"/>
        <end position="258"/>
    </location>
</feature>
<dbReference type="AlphaFoldDB" id="A0A813GIF4"/>
<evidence type="ECO:0000313" key="3">
    <source>
        <dbReference type="EMBL" id="CAE8624750.1"/>
    </source>
</evidence>
<evidence type="ECO:0000256" key="2">
    <source>
        <dbReference type="SAM" id="SignalP"/>
    </source>
</evidence>
<accession>A0A813GIF4</accession>
<dbReference type="EMBL" id="CAJNNV010028480">
    <property type="protein sequence ID" value="CAE8624750.1"/>
    <property type="molecule type" value="Genomic_DNA"/>
</dbReference>
<dbReference type="Proteomes" id="UP000654075">
    <property type="component" value="Unassembled WGS sequence"/>
</dbReference>
<sequence length="282" mass="28400">MPRSSITRWRSPLSSPFLLRIFQKLLLLALCTTSESLPGGVVALDEPAAGSEEDCSYVGLLQTSIGRAVPQVPALKVSAANIAAKAVGGEPWLSHGTLQRENSSITSFLGVDRQNQSMANLSMERDALNLSMANLSVEGVTKNHGPATKPNGSPATRSGSSTGLTDEVDAKSSFNFLRSVEALLAGSNASESTGVAAVSPGSPTASLEIAATRGTPPSFTDYVKAVAALAAETTASVGGGGGGALGAEQESDAELEEGESIGTSAALGATIGVVVGATIGVN</sequence>
<reference evidence="3" key="1">
    <citation type="submission" date="2021-02" db="EMBL/GenBank/DDBJ databases">
        <authorList>
            <person name="Dougan E. K."/>
            <person name="Rhodes N."/>
            <person name="Thang M."/>
            <person name="Chan C."/>
        </authorList>
    </citation>
    <scope>NUCLEOTIDE SEQUENCE</scope>
</reference>
<feature type="region of interest" description="Disordered" evidence="1">
    <location>
        <begin position="140"/>
        <end position="165"/>
    </location>
</feature>
<proteinExistence type="predicted"/>